<feature type="region of interest" description="Disordered" evidence="11">
    <location>
        <begin position="289"/>
        <end position="336"/>
    </location>
</feature>
<organism evidence="15">
    <name type="scientific">Mucochytrium quahogii</name>
    <dbReference type="NCBI Taxonomy" id="96639"/>
    <lineage>
        <taxon>Eukaryota</taxon>
        <taxon>Sar</taxon>
        <taxon>Stramenopiles</taxon>
        <taxon>Bigyra</taxon>
        <taxon>Labyrinthulomycetes</taxon>
        <taxon>Thraustochytrida</taxon>
        <taxon>Thraustochytriidae</taxon>
        <taxon>Mucochytrium</taxon>
    </lineage>
</organism>
<dbReference type="GO" id="GO:0005524">
    <property type="term" value="F:ATP binding"/>
    <property type="evidence" value="ECO:0007669"/>
    <property type="project" value="UniProtKB-UniRule"/>
</dbReference>
<dbReference type="Gene3D" id="1.10.510.10">
    <property type="entry name" value="Transferase(Phosphotransferase) domain 1"/>
    <property type="match status" value="2"/>
</dbReference>
<evidence type="ECO:0000256" key="8">
    <source>
        <dbReference type="ARBA" id="ARBA00049299"/>
    </source>
</evidence>
<dbReference type="PANTHER" id="PTHR48013:SF9">
    <property type="entry name" value="DUAL SPECIFICITY MITOGEN-ACTIVATED PROTEIN KINASE KINASE 5"/>
    <property type="match status" value="1"/>
</dbReference>
<evidence type="ECO:0000256" key="2">
    <source>
        <dbReference type="ARBA" id="ARBA00022741"/>
    </source>
</evidence>
<evidence type="ECO:0000256" key="6">
    <source>
        <dbReference type="ARBA" id="ARBA00038999"/>
    </source>
</evidence>
<comment type="similarity">
    <text evidence="5">Belongs to the protein kinase superfamily. STE Ser/Thr protein kinase family. MAP kinase kinase subfamily.</text>
</comment>
<evidence type="ECO:0000256" key="13">
    <source>
        <dbReference type="SAM" id="SignalP"/>
    </source>
</evidence>
<feature type="compositionally biased region" description="Polar residues" evidence="11">
    <location>
        <begin position="313"/>
        <end position="325"/>
    </location>
</feature>
<keyword evidence="3" id="KW-0418">Kinase</keyword>
<feature type="compositionally biased region" description="Low complexity" evidence="11">
    <location>
        <begin position="139"/>
        <end position="148"/>
    </location>
</feature>
<dbReference type="InterPro" id="IPR008271">
    <property type="entry name" value="Ser/Thr_kinase_AS"/>
</dbReference>
<name>A0A7S2WAY7_9STRA</name>
<feature type="transmembrane region" description="Helical" evidence="12">
    <location>
        <begin position="445"/>
        <end position="465"/>
    </location>
</feature>
<evidence type="ECO:0000256" key="12">
    <source>
        <dbReference type="SAM" id="Phobius"/>
    </source>
</evidence>
<dbReference type="PROSITE" id="PS00107">
    <property type="entry name" value="PROTEIN_KINASE_ATP"/>
    <property type="match status" value="1"/>
</dbReference>
<comment type="catalytic activity">
    <reaction evidence="8">
        <text>L-threonyl-[protein] + ATP = O-phospho-L-threonyl-[protein] + ADP + H(+)</text>
        <dbReference type="Rhea" id="RHEA:46608"/>
        <dbReference type="Rhea" id="RHEA-COMP:11060"/>
        <dbReference type="Rhea" id="RHEA-COMP:11605"/>
        <dbReference type="ChEBI" id="CHEBI:15378"/>
        <dbReference type="ChEBI" id="CHEBI:30013"/>
        <dbReference type="ChEBI" id="CHEBI:30616"/>
        <dbReference type="ChEBI" id="CHEBI:61977"/>
        <dbReference type="ChEBI" id="CHEBI:456216"/>
        <dbReference type="EC" id="2.7.12.2"/>
    </reaction>
</comment>
<feature type="domain" description="Protein kinase" evidence="14">
    <location>
        <begin position="1019"/>
        <end position="1348"/>
    </location>
</feature>
<dbReference type="EC" id="2.7.12.2" evidence="6"/>
<sequence>MVASKVGQRVLVNLVLVLVTVVRLGEAQCRVNPVLKEVSTTFVENMTNLQYTSTPWDVSDTNKTCLEDVPSSKMGLSEGIQVIPVNKDGQRNCYFPPSAINNTEEFKTNFPSGFCFASIEPIKVGGCFCELILPTSPPTLSKSPTRSPQTDAPSPMPTTDPTKVPSQSPTMAPTVQILPAVGVDSISVQGGPNLTFDVHPPGGRLLGVAETVRDLPFQIAFRCFFGFLLVQKIGGEAGGVGFAPPIPLSGNTTILELIPELDYSEVCLLSGATDCKVNFTLRTMQVTQAPTAATPAPTPPTLQPSRSPLAPSETHQPTKDPTGSPSMAPVRPTPVPVAPPTLELKYSLDEFINEILRGVEGLEPNLEKRLYTYYTGFWDISESNQNTKQFTVPSQETTRAYLRKYSAAEVAYMNTFTLDSCPHFTTSGPTVPPVPNSSGDGDDTGLIIGLAVGIGVLFVAILMFVKRKKVKELLGYKPSNTKEIDTERPEIVDAEYLAESGLIPEIHSEFKDLEIDENLLTLGSVIGHGANGRIFKASYCQSDVAVKELFPTFFESADSQIVVDPNEQIWREVRNLRLLRHPNVIQLYGCSRSRSGDSGQWRFLVVMELAMCSLRELLHETAPPSKLPFTLDEFDDSKRSTLTKEICSGLAYIHDTNMIHFDIKPENILLNAAGQAKICDLGISKLHHGPNQTINVTMSSAMGGTPPYMAPELLRGVMEQVGSHVDVYAFGIVLWQIYHPRKFPHPQNWSVAKLFHEVLVCNFRPEISADVQPLIRDLMQQCWAPDFRLRPTFHEVIRMLDANNVPNHFEMNVKIGAEVYVWEHIQRRYIKCTVKQTHYIKGQSAPLVDIKMDREDYESFGIDKKMSLEEYYSSDDDDDDEGGIFAEKHLNRIGVYQTFLKSKPVGNVKGCVYDSIISLSQLHFNCIMEMNDSRFRTMKTNAGVDSKFNEELSLYFEEDYTPSPNRRVSSSVKQPSFREMNSPSSLADKGELQLKGTPDQDLSGFDEIFETEKMSFVPFADLDRSDPGVFCAIGVHLPTFSILAIKHVRLPSISLMQCGVNAVSSAWEDLLGVVNDSDGRIIAREFTKCPQLVNFYGCLVDNNDQAVTLLYEYMNGGSLQHVMDNYQYYCPRYVDGNATDDNDSDDSNDNAVSPNTMDFNLLPTCICRENVLAHIAQAVLKAIAFLHKHKKKHLNIRPSNILIDNKGNVKLGDFGLNGEWRDNEISGPEMQYCSPEQMEGEKDPETSSDVWSFGMTMLSVTLGHHPFHHILSEADGPETASLLLRRFMKYNNIKLASRCHFPAPAVYPQVYEATYHFSDEYVDFLASALATEPSMRAKAEELLQHPWIVNSEPPPVSAGVGISIEDNVELASDITNCILQRIAVSLESRRFFNPSISRKDSIVVKTACCDHLARQLDLQDSEAVKDSFIYNAHLVGIASRAPTNQGPSLNSPGLTYSPLSVEDVSFKELAPA</sequence>
<evidence type="ECO:0000256" key="10">
    <source>
        <dbReference type="PROSITE-ProRule" id="PRU10141"/>
    </source>
</evidence>
<evidence type="ECO:0000259" key="14">
    <source>
        <dbReference type="PROSITE" id="PS50011"/>
    </source>
</evidence>
<dbReference type="InterPro" id="IPR000719">
    <property type="entry name" value="Prot_kinase_dom"/>
</dbReference>
<evidence type="ECO:0000256" key="11">
    <source>
        <dbReference type="SAM" id="MobiDB-lite"/>
    </source>
</evidence>
<proteinExistence type="inferred from homology"/>
<dbReference type="PANTHER" id="PTHR48013">
    <property type="entry name" value="DUAL SPECIFICITY MITOGEN-ACTIVATED PROTEIN KINASE KINASE 5-RELATED"/>
    <property type="match status" value="1"/>
</dbReference>
<reference evidence="15" key="1">
    <citation type="submission" date="2021-01" db="EMBL/GenBank/DDBJ databases">
        <authorList>
            <person name="Corre E."/>
            <person name="Pelletier E."/>
            <person name="Niang G."/>
            <person name="Scheremetjew M."/>
            <person name="Finn R."/>
            <person name="Kale V."/>
            <person name="Holt S."/>
            <person name="Cochrane G."/>
            <person name="Meng A."/>
            <person name="Brown T."/>
            <person name="Cohen L."/>
        </authorList>
    </citation>
    <scope>NUCLEOTIDE SEQUENCE</scope>
    <source>
        <strain evidence="15">NY070348D</strain>
    </source>
</reference>
<comment type="catalytic activity">
    <reaction evidence="9">
        <text>L-tyrosyl-[protein] + ATP = O-phospho-L-tyrosyl-[protein] + ADP + H(+)</text>
        <dbReference type="Rhea" id="RHEA:10596"/>
        <dbReference type="Rhea" id="RHEA-COMP:10136"/>
        <dbReference type="Rhea" id="RHEA-COMP:20101"/>
        <dbReference type="ChEBI" id="CHEBI:15378"/>
        <dbReference type="ChEBI" id="CHEBI:30616"/>
        <dbReference type="ChEBI" id="CHEBI:46858"/>
        <dbReference type="ChEBI" id="CHEBI:61978"/>
        <dbReference type="ChEBI" id="CHEBI:456216"/>
        <dbReference type="EC" id="2.7.12.2"/>
    </reaction>
</comment>
<dbReference type="PROSITE" id="PS50011">
    <property type="entry name" value="PROTEIN_KINASE_DOM"/>
    <property type="match status" value="2"/>
</dbReference>
<dbReference type="PROSITE" id="PS00108">
    <property type="entry name" value="PROTEIN_KINASE_ST"/>
    <property type="match status" value="1"/>
</dbReference>
<dbReference type="InterPro" id="IPR017441">
    <property type="entry name" value="Protein_kinase_ATP_BS"/>
</dbReference>
<dbReference type="SUPFAM" id="SSF56112">
    <property type="entry name" value="Protein kinase-like (PK-like)"/>
    <property type="match status" value="2"/>
</dbReference>
<keyword evidence="12" id="KW-1133">Transmembrane helix</keyword>
<keyword evidence="4 10" id="KW-0067">ATP-binding</keyword>
<evidence type="ECO:0000256" key="4">
    <source>
        <dbReference type="ARBA" id="ARBA00022840"/>
    </source>
</evidence>
<feature type="region of interest" description="Disordered" evidence="11">
    <location>
        <begin position="961"/>
        <end position="993"/>
    </location>
</feature>
<dbReference type="Pfam" id="PF00069">
    <property type="entry name" value="Pkinase"/>
    <property type="match status" value="2"/>
</dbReference>
<keyword evidence="12" id="KW-0812">Transmembrane</keyword>
<evidence type="ECO:0000256" key="5">
    <source>
        <dbReference type="ARBA" id="ARBA00038035"/>
    </source>
</evidence>
<dbReference type="EMBL" id="HBHK01009425">
    <property type="protein sequence ID" value="CAD9677545.1"/>
    <property type="molecule type" value="Transcribed_RNA"/>
</dbReference>
<dbReference type="GO" id="GO:0004708">
    <property type="term" value="F:MAP kinase kinase activity"/>
    <property type="evidence" value="ECO:0007669"/>
    <property type="project" value="UniProtKB-EC"/>
</dbReference>
<feature type="domain" description="Protein kinase" evidence="14">
    <location>
        <begin position="520"/>
        <end position="811"/>
    </location>
</feature>
<feature type="compositionally biased region" description="Polar residues" evidence="11">
    <location>
        <begin position="149"/>
        <end position="170"/>
    </location>
</feature>
<feature type="binding site" evidence="10">
    <location>
        <position position="547"/>
    </location>
    <ligand>
        <name>ATP</name>
        <dbReference type="ChEBI" id="CHEBI:30616"/>
    </ligand>
</feature>
<accession>A0A7S2WAY7</accession>
<feature type="signal peptide" evidence="13">
    <location>
        <begin position="1"/>
        <end position="27"/>
    </location>
</feature>
<evidence type="ECO:0000256" key="7">
    <source>
        <dbReference type="ARBA" id="ARBA00049014"/>
    </source>
</evidence>
<keyword evidence="12" id="KW-0472">Membrane</keyword>
<evidence type="ECO:0000313" key="15">
    <source>
        <dbReference type="EMBL" id="CAD9677545.1"/>
    </source>
</evidence>
<keyword evidence="1" id="KW-0808">Transferase</keyword>
<feature type="region of interest" description="Disordered" evidence="11">
    <location>
        <begin position="139"/>
        <end position="170"/>
    </location>
</feature>
<gene>
    <name evidence="15" type="ORF">QSP1433_LOCUS5834</name>
</gene>
<feature type="chain" id="PRO_5030666016" description="mitogen-activated protein kinase kinase" evidence="13">
    <location>
        <begin position="28"/>
        <end position="1472"/>
    </location>
</feature>
<protein>
    <recommendedName>
        <fullName evidence="6">mitogen-activated protein kinase kinase</fullName>
        <ecNumber evidence="6">2.7.12.2</ecNumber>
    </recommendedName>
</protein>
<dbReference type="SMART" id="SM00220">
    <property type="entry name" value="S_TKc"/>
    <property type="match status" value="2"/>
</dbReference>
<keyword evidence="2 10" id="KW-0547">Nucleotide-binding</keyword>
<feature type="compositionally biased region" description="Polar residues" evidence="11">
    <location>
        <begin position="962"/>
        <end position="985"/>
    </location>
</feature>
<evidence type="ECO:0000256" key="3">
    <source>
        <dbReference type="ARBA" id="ARBA00022777"/>
    </source>
</evidence>
<dbReference type="InterPro" id="IPR011009">
    <property type="entry name" value="Kinase-like_dom_sf"/>
</dbReference>
<evidence type="ECO:0000256" key="1">
    <source>
        <dbReference type="ARBA" id="ARBA00022679"/>
    </source>
</evidence>
<keyword evidence="13" id="KW-0732">Signal</keyword>
<comment type="catalytic activity">
    <reaction evidence="7">
        <text>L-seryl-[protein] + ATP = O-phospho-L-seryl-[protein] + ADP + H(+)</text>
        <dbReference type="Rhea" id="RHEA:17989"/>
        <dbReference type="Rhea" id="RHEA-COMP:9863"/>
        <dbReference type="Rhea" id="RHEA-COMP:11604"/>
        <dbReference type="ChEBI" id="CHEBI:15378"/>
        <dbReference type="ChEBI" id="CHEBI:29999"/>
        <dbReference type="ChEBI" id="CHEBI:30616"/>
        <dbReference type="ChEBI" id="CHEBI:83421"/>
        <dbReference type="ChEBI" id="CHEBI:456216"/>
        <dbReference type="EC" id="2.7.12.2"/>
    </reaction>
</comment>
<dbReference type="Gene3D" id="3.30.200.20">
    <property type="entry name" value="Phosphorylase Kinase, domain 1"/>
    <property type="match status" value="1"/>
</dbReference>
<evidence type="ECO:0000256" key="9">
    <source>
        <dbReference type="ARBA" id="ARBA00051693"/>
    </source>
</evidence>